<dbReference type="PANTHER" id="PTHR47992">
    <property type="entry name" value="PROTEIN PHOSPHATASE"/>
    <property type="match status" value="1"/>
</dbReference>
<organism evidence="2 3">
    <name type="scientific">Svornostia abyssi</name>
    <dbReference type="NCBI Taxonomy" id="2898438"/>
    <lineage>
        <taxon>Bacteria</taxon>
        <taxon>Bacillati</taxon>
        <taxon>Actinomycetota</taxon>
        <taxon>Thermoleophilia</taxon>
        <taxon>Solirubrobacterales</taxon>
        <taxon>Baekduiaceae</taxon>
        <taxon>Svornostia</taxon>
    </lineage>
</organism>
<dbReference type="Gene3D" id="3.60.40.10">
    <property type="entry name" value="PPM-type phosphatase domain"/>
    <property type="match status" value="1"/>
</dbReference>
<dbReference type="Proteomes" id="UP001058860">
    <property type="component" value="Chromosome"/>
</dbReference>
<dbReference type="InterPro" id="IPR001932">
    <property type="entry name" value="PPM-type_phosphatase-like_dom"/>
</dbReference>
<dbReference type="InterPro" id="IPR015655">
    <property type="entry name" value="PP2C"/>
</dbReference>
<dbReference type="SUPFAM" id="SSF81606">
    <property type="entry name" value="PP2C-like"/>
    <property type="match status" value="1"/>
</dbReference>
<feature type="domain" description="PPM-type phosphatase" evidence="1">
    <location>
        <begin position="1"/>
        <end position="236"/>
    </location>
</feature>
<dbReference type="EMBL" id="CP088295">
    <property type="protein sequence ID" value="UUY06114.1"/>
    <property type="molecule type" value="Genomic_DNA"/>
</dbReference>
<dbReference type="RefSeq" id="WP_353866543.1">
    <property type="nucleotide sequence ID" value="NZ_CP088295.1"/>
</dbReference>
<name>A0ABY5PN41_9ACTN</name>
<evidence type="ECO:0000259" key="1">
    <source>
        <dbReference type="PROSITE" id="PS51746"/>
    </source>
</evidence>
<dbReference type="SMART" id="SM00332">
    <property type="entry name" value="PP2Cc"/>
    <property type="match status" value="1"/>
</dbReference>
<dbReference type="CDD" id="cd00143">
    <property type="entry name" value="PP2Cc"/>
    <property type="match status" value="1"/>
</dbReference>
<protein>
    <submittedName>
        <fullName evidence="2">Protein phosphatase 2C domain-containing protein</fullName>
    </submittedName>
</protein>
<sequence length="245" mass="25714">MGALSLRPVVRSHPGLVREHNEDTALATPRLAMVADGVGGHAAGEVASEAAMFALAHLDKTKLDRTLPEALEHAVDAANAAIGFIADCRPEAAGMATTLTAVAIDREYHIANIGDSRAYLVRDGVLHALTRDDSLVREMVDRGMLSPDQARNHPQRSVVTAVLDGGPNRNATAARGDAQTGDRLLVCSDGLTDFVDESSILAALLDPDRERCADRLVELALAAGGRDNVSVVVADVVAATGAETW</sequence>
<dbReference type="Pfam" id="PF13672">
    <property type="entry name" value="PP2C_2"/>
    <property type="match status" value="1"/>
</dbReference>
<evidence type="ECO:0000313" key="3">
    <source>
        <dbReference type="Proteomes" id="UP001058860"/>
    </source>
</evidence>
<reference evidence="3" key="1">
    <citation type="submission" date="2021-11" db="EMBL/GenBank/DDBJ databases">
        <title>Cultivation dependent microbiological survey of springs from the worlds oldest radium mine currently devoted to the extraction of radon-saturated water.</title>
        <authorList>
            <person name="Kapinusova G."/>
            <person name="Smrhova T."/>
            <person name="Strejcek M."/>
            <person name="Suman J."/>
            <person name="Jani K."/>
            <person name="Pajer P."/>
            <person name="Uhlik O."/>
        </authorList>
    </citation>
    <scope>NUCLEOTIDE SEQUENCE [LARGE SCALE GENOMIC DNA]</scope>
    <source>
        <strain evidence="3">J379</strain>
    </source>
</reference>
<keyword evidence="3" id="KW-1185">Reference proteome</keyword>
<accession>A0ABY5PN41</accession>
<evidence type="ECO:0000313" key="2">
    <source>
        <dbReference type="EMBL" id="UUY06114.1"/>
    </source>
</evidence>
<gene>
    <name evidence="2" type="ORF">LRS13_11545</name>
</gene>
<proteinExistence type="predicted"/>
<dbReference type="InterPro" id="IPR036457">
    <property type="entry name" value="PPM-type-like_dom_sf"/>
</dbReference>
<dbReference type="SMART" id="SM00331">
    <property type="entry name" value="PP2C_SIG"/>
    <property type="match status" value="1"/>
</dbReference>
<dbReference type="PROSITE" id="PS51746">
    <property type="entry name" value="PPM_2"/>
    <property type="match status" value="1"/>
</dbReference>